<evidence type="ECO:0000313" key="2">
    <source>
        <dbReference type="Proteomes" id="UP000092616"/>
    </source>
</evidence>
<dbReference type="EMBL" id="LZNA01000067">
    <property type="protein sequence ID" value="OBX75920.1"/>
    <property type="molecule type" value="Genomic_DNA"/>
</dbReference>
<dbReference type="GO" id="GO:0003677">
    <property type="term" value="F:DNA binding"/>
    <property type="evidence" value="ECO:0007669"/>
    <property type="project" value="UniProtKB-KW"/>
</dbReference>
<protein>
    <submittedName>
        <fullName evidence="1">DNA-binding protein</fullName>
    </submittedName>
</protein>
<keyword evidence="1" id="KW-0238">DNA-binding</keyword>
<accession>A0A1B8Q9Y2</accession>
<gene>
    <name evidence="1" type="ORF">A9306_01430</name>
</gene>
<organism evidence="1 2">
    <name type="scientific">Faucicola atlantae</name>
    <dbReference type="NCBI Taxonomy" id="34059"/>
    <lineage>
        <taxon>Bacteria</taxon>
        <taxon>Pseudomonadati</taxon>
        <taxon>Pseudomonadota</taxon>
        <taxon>Gammaproteobacteria</taxon>
        <taxon>Moraxellales</taxon>
        <taxon>Moraxellaceae</taxon>
        <taxon>Faucicola</taxon>
    </lineage>
</organism>
<dbReference type="Proteomes" id="UP000092616">
    <property type="component" value="Unassembled WGS sequence"/>
</dbReference>
<dbReference type="AlphaFoldDB" id="A0A1B8Q9Y2"/>
<sequence length="339" mass="38948">MSKDLTTSVVARDNVLNNTYALTELEKNLELGGVQFEGETVFTKEQVATLLDVTERTIDNYIANHGEELAKNGYRILKGNALKNIKLAYVNETDFVHINAKTSALSIFTFRALLNLAMLITESERAKAIRSRMLDMVIDVIAQKTGGKTKYINQRDANYLIASYTEDSYRKIFTDALRDYLDMGQHKYVIYTNKIYQAVFCERAQEYKKILDLSKKDKIRDTLYTEVLNAIGSFENGLAVQLKQQYEQLGRKLTSKELDELIKQAEESPFLQPFILDARIKMASRDLAFREALHYKLEQYIQAVPQGDFDKFLGEKSRSLQEQLSDTETLAVLKRLKDR</sequence>
<comment type="caution">
    <text evidence="1">The sequence shown here is derived from an EMBL/GenBank/DDBJ whole genome shotgun (WGS) entry which is preliminary data.</text>
</comment>
<proteinExistence type="predicted"/>
<name>A0A1B8Q9Y2_9GAMM</name>
<dbReference type="RefSeq" id="WP_067338367.1">
    <property type="nucleotide sequence ID" value="NZ_LZNA01000067.1"/>
</dbReference>
<evidence type="ECO:0000313" key="1">
    <source>
        <dbReference type="EMBL" id="OBX75920.1"/>
    </source>
</evidence>
<keyword evidence="2" id="KW-1185">Reference proteome</keyword>
<reference evidence="1 2" key="1">
    <citation type="submission" date="2016-06" db="EMBL/GenBank/DDBJ databases">
        <title>Draft genome of Moraxella atlantae CCUG 59586.</title>
        <authorList>
            <person name="Salva-Serra F."/>
            <person name="Engstrom-Jakobsson H."/>
            <person name="Thorell K."/>
            <person name="Gonzales-Siles L."/>
            <person name="Karlsson R."/>
            <person name="Boulund F."/>
            <person name="Engstrand L."/>
            <person name="Kristiansson E."/>
            <person name="Moore E."/>
        </authorList>
    </citation>
    <scope>NUCLEOTIDE SEQUENCE [LARGE SCALE GENOMIC DNA]</scope>
    <source>
        <strain evidence="1 2">CCUG 59586</strain>
    </source>
</reference>